<evidence type="ECO:0000256" key="1">
    <source>
        <dbReference type="ARBA" id="ARBA00004138"/>
    </source>
</evidence>
<feature type="domain" description="DM10" evidence="8">
    <location>
        <begin position="5"/>
        <end position="94"/>
    </location>
</feature>
<dbReference type="STRING" id="4781.A0A0P1B7A0"/>
<dbReference type="InterPro" id="IPR006602">
    <property type="entry name" value="DM10_dom"/>
</dbReference>
<evidence type="ECO:0000256" key="3">
    <source>
        <dbReference type="ARBA" id="ARBA00022490"/>
    </source>
</evidence>
<dbReference type="CDD" id="cd04412">
    <property type="entry name" value="NDPk7B"/>
    <property type="match status" value="1"/>
</dbReference>
<protein>
    <submittedName>
        <fullName evidence="9">Nucleoside diphosphate kinase 7</fullName>
    </submittedName>
</protein>
<evidence type="ECO:0000256" key="6">
    <source>
        <dbReference type="PROSITE-ProRule" id="PRU00706"/>
    </source>
</evidence>
<keyword evidence="9" id="KW-0808">Transferase</keyword>
<dbReference type="SMART" id="SM00676">
    <property type="entry name" value="DM10"/>
    <property type="match status" value="1"/>
</dbReference>
<evidence type="ECO:0000256" key="4">
    <source>
        <dbReference type="ARBA" id="ARBA00023212"/>
    </source>
</evidence>
<dbReference type="PRINTS" id="PR01243">
    <property type="entry name" value="NUCDPKINASE"/>
</dbReference>
<evidence type="ECO:0000313" key="9">
    <source>
        <dbReference type="EMBL" id="CEG49725.1"/>
    </source>
</evidence>
<dbReference type="SUPFAM" id="SSF54919">
    <property type="entry name" value="Nucleoside diphosphate kinase, NDK"/>
    <property type="match status" value="2"/>
</dbReference>
<name>A0A0P1B7A0_PLAHL</name>
<evidence type="ECO:0000256" key="5">
    <source>
        <dbReference type="ARBA" id="ARBA00023273"/>
    </source>
</evidence>
<dbReference type="Pfam" id="PF00334">
    <property type="entry name" value="NDK"/>
    <property type="match status" value="2"/>
</dbReference>
<dbReference type="Proteomes" id="UP000054928">
    <property type="component" value="Unassembled WGS sequence"/>
</dbReference>
<dbReference type="EMBL" id="CCYD01003090">
    <property type="protein sequence ID" value="CEG49725.1"/>
    <property type="molecule type" value="Genomic_DNA"/>
</dbReference>
<accession>A0A0P1B7A0</accession>
<dbReference type="GO" id="GO:0006183">
    <property type="term" value="P:GTP biosynthetic process"/>
    <property type="evidence" value="ECO:0007669"/>
    <property type="project" value="InterPro"/>
</dbReference>
<dbReference type="OrthoDB" id="270127at2759"/>
<dbReference type="SMART" id="SM00562">
    <property type="entry name" value="NDK"/>
    <property type="match status" value="1"/>
</dbReference>
<dbReference type="GO" id="GO:0004550">
    <property type="term" value="F:nucleoside diphosphate kinase activity"/>
    <property type="evidence" value="ECO:0007669"/>
    <property type="project" value="InterPro"/>
</dbReference>
<dbReference type="InterPro" id="IPR034907">
    <property type="entry name" value="NDK-like_dom"/>
</dbReference>
<dbReference type="Gene3D" id="2.30.29.170">
    <property type="match status" value="1"/>
</dbReference>
<keyword evidence="4" id="KW-0206">Cytoskeleton</keyword>
<keyword evidence="3" id="KW-0963">Cytoplasm</keyword>
<comment type="caution">
    <text evidence="6">Lacks conserved residue(s) required for the propagation of feature annotation.</text>
</comment>
<evidence type="ECO:0000256" key="7">
    <source>
        <dbReference type="RuleBase" id="RU004011"/>
    </source>
</evidence>
<evidence type="ECO:0000313" key="10">
    <source>
        <dbReference type="Proteomes" id="UP000054928"/>
    </source>
</evidence>
<organism evidence="9 10">
    <name type="scientific">Plasmopara halstedii</name>
    <name type="common">Downy mildew of sunflower</name>
    <dbReference type="NCBI Taxonomy" id="4781"/>
    <lineage>
        <taxon>Eukaryota</taxon>
        <taxon>Sar</taxon>
        <taxon>Stramenopiles</taxon>
        <taxon>Oomycota</taxon>
        <taxon>Peronosporomycetes</taxon>
        <taxon>Peronosporales</taxon>
        <taxon>Peronosporaceae</taxon>
        <taxon>Plasmopara</taxon>
    </lineage>
</organism>
<dbReference type="RefSeq" id="XP_024586094.1">
    <property type="nucleotide sequence ID" value="XM_024720946.1"/>
</dbReference>
<dbReference type="InterPro" id="IPR037993">
    <property type="entry name" value="NDPk7B"/>
</dbReference>
<evidence type="ECO:0000259" key="8">
    <source>
        <dbReference type="PROSITE" id="PS51336"/>
    </source>
</evidence>
<keyword evidence="9" id="KW-0418">Kinase</keyword>
<sequence length="371" mass="42495">MQAIRETIYSFKARWFDTHAQLNRHYNVRYFVDTHNVEIFDTKTSRLFLKKSECPPTLSAKDFFLGAKVLIYGRHFELQDYLDPFTAEKLGRQQQKSVLVIKKRMVDHIGAILQFLSHQKFAFSAIKMMRVDRSQAEKLFELHRGTDDFENRVDQLTSAPVVAMEIVQENCLEVLKQVVTNLSSRFDAQPGELQCAASVLEANQLRTFYFETLHASTATFENCTCCVVLPHVIKEGLVGDVVSAIQRDSGVRITAMELFRLDRINAAEFLEVYEGVVPHFNESVDHYTTGPCLAMELVGQHTSDVVAQFRVSAGPWDVEMAKELKPQTIRAKFGIDRVRNAIHCTDLPEDGILECQYFFDILSRRQVRSNN</sequence>
<keyword evidence="5" id="KW-0966">Cell projection</keyword>
<reference evidence="10" key="1">
    <citation type="submission" date="2014-09" db="EMBL/GenBank/DDBJ databases">
        <authorList>
            <person name="Sharma Rahul"/>
            <person name="Thines Marco"/>
        </authorList>
    </citation>
    <scope>NUCLEOTIDE SEQUENCE [LARGE SCALE GENOMIC DNA]</scope>
</reference>
<dbReference type="AlphaFoldDB" id="A0A0P1B7A0"/>
<dbReference type="PANTHER" id="PTHR43109">
    <property type="entry name" value="NUCLEOSIDE DIPHOSPHATE KINASE 7"/>
    <property type="match status" value="1"/>
</dbReference>
<dbReference type="OMA" id="VCMCLEI"/>
<comment type="similarity">
    <text evidence="6 7">Belongs to the NDK family.</text>
</comment>
<dbReference type="PANTHER" id="PTHR43109:SF2">
    <property type="entry name" value="NUCLEOSIDE DIPHOSPHATE KINASE 7"/>
    <property type="match status" value="1"/>
</dbReference>
<dbReference type="InterPro" id="IPR001564">
    <property type="entry name" value="Nucleoside_diP_kinase"/>
</dbReference>
<dbReference type="Gene3D" id="3.30.70.141">
    <property type="entry name" value="Nucleoside diphosphate kinase-like domain"/>
    <property type="match status" value="2"/>
</dbReference>
<dbReference type="InterPro" id="IPR036850">
    <property type="entry name" value="NDK-like_dom_sf"/>
</dbReference>
<dbReference type="GO" id="GO:0005879">
    <property type="term" value="C:axonemal microtubule"/>
    <property type="evidence" value="ECO:0007669"/>
    <property type="project" value="TreeGrafter"/>
</dbReference>
<evidence type="ECO:0000256" key="2">
    <source>
        <dbReference type="ARBA" id="ARBA00004245"/>
    </source>
</evidence>
<dbReference type="PROSITE" id="PS51336">
    <property type="entry name" value="DM10"/>
    <property type="match status" value="1"/>
</dbReference>
<dbReference type="GO" id="GO:0006241">
    <property type="term" value="P:CTP biosynthetic process"/>
    <property type="evidence" value="ECO:0007669"/>
    <property type="project" value="InterPro"/>
</dbReference>
<dbReference type="GO" id="GO:0006228">
    <property type="term" value="P:UTP biosynthetic process"/>
    <property type="evidence" value="ECO:0007669"/>
    <property type="project" value="InterPro"/>
</dbReference>
<dbReference type="PROSITE" id="PS51374">
    <property type="entry name" value="NDPK_LIKE"/>
    <property type="match status" value="1"/>
</dbReference>
<comment type="subcellular location">
    <subcellularLocation>
        <location evidence="1">Cell projection</location>
        <location evidence="1">Cilium</location>
    </subcellularLocation>
    <subcellularLocation>
        <location evidence="2">Cytoplasm</location>
        <location evidence="2">Cytoskeleton</location>
    </subcellularLocation>
</comment>
<proteinExistence type="inferred from homology"/>
<dbReference type="GeneID" id="36402530"/>
<keyword evidence="10" id="KW-1185">Reference proteome</keyword>